<reference evidence="4 5" key="1">
    <citation type="submission" date="2024-01" db="EMBL/GenBank/DDBJ databases">
        <title>The genome of the rayed Mediterranean limpet Patella caerulea (Linnaeus, 1758).</title>
        <authorList>
            <person name="Anh-Thu Weber A."/>
            <person name="Halstead-Nussloch G."/>
        </authorList>
    </citation>
    <scope>NUCLEOTIDE SEQUENCE [LARGE SCALE GENOMIC DNA]</scope>
    <source>
        <strain evidence="4">AATW-2023a</strain>
        <tissue evidence="4">Whole specimen</tissue>
    </source>
</reference>
<proteinExistence type="inferred from homology"/>
<dbReference type="Pfam" id="PF10421">
    <property type="entry name" value="OAS1_C"/>
    <property type="match status" value="1"/>
</dbReference>
<accession>A0AAN8JZJ7</accession>
<gene>
    <name evidence="4" type="ORF">SNE40_006042</name>
</gene>
<dbReference type="GO" id="GO:0016020">
    <property type="term" value="C:membrane"/>
    <property type="evidence" value="ECO:0007669"/>
    <property type="project" value="TreeGrafter"/>
</dbReference>
<dbReference type="GO" id="GO:0005524">
    <property type="term" value="F:ATP binding"/>
    <property type="evidence" value="ECO:0007669"/>
    <property type="project" value="UniProtKB-KW"/>
</dbReference>
<dbReference type="GO" id="GO:0005829">
    <property type="term" value="C:cytosol"/>
    <property type="evidence" value="ECO:0007669"/>
    <property type="project" value="TreeGrafter"/>
</dbReference>
<dbReference type="GO" id="GO:0045071">
    <property type="term" value="P:negative regulation of viral genome replication"/>
    <property type="evidence" value="ECO:0007669"/>
    <property type="project" value="TreeGrafter"/>
</dbReference>
<evidence type="ECO:0000256" key="2">
    <source>
        <dbReference type="SAM" id="Phobius"/>
    </source>
</evidence>
<organism evidence="4 5">
    <name type="scientific">Patella caerulea</name>
    <name type="common">Rayed Mediterranean limpet</name>
    <dbReference type="NCBI Taxonomy" id="87958"/>
    <lineage>
        <taxon>Eukaryota</taxon>
        <taxon>Metazoa</taxon>
        <taxon>Spiralia</taxon>
        <taxon>Lophotrochozoa</taxon>
        <taxon>Mollusca</taxon>
        <taxon>Gastropoda</taxon>
        <taxon>Patellogastropoda</taxon>
        <taxon>Patelloidea</taxon>
        <taxon>Patellidae</taxon>
        <taxon>Patella</taxon>
    </lineage>
</organism>
<evidence type="ECO:0000256" key="1">
    <source>
        <dbReference type="ARBA" id="ARBA00009526"/>
    </source>
</evidence>
<keyword evidence="2" id="KW-0472">Membrane</keyword>
<dbReference type="PROSITE" id="PS50152">
    <property type="entry name" value="25A_SYNTH_3"/>
    <property type="match status" value="1"/>
</dbReference>
<dbReference type="Proteomes" id="UP001347796">
    <property type="component" value="Unassembled WGS sequence"/>
</dbReference>
<sequence length="352" mass="40265">MSSYLRGYERGESLEKFIDGTIRPPNDFKDRINQTVDQVVRYLHKMPGYCIQEVVKSGSLGKGTSVLSDADADMVVFFNGYNDIESLIADKLQIIRDVRKYMCNPDPGWFSWIFPSKPEWMDSIHVIKSNEYLIKFMVYVLFHGRSEPVEVDVLPAIDVVARHGGDMQSVYREMQNKSSEVRGHYSVCFCKEQLAMIRPKPAKVKDLIRLLKYWYKTNGLTMASYCCEVMGLYIFDEHLNRKTNFKMKTGFYKAMELFSSYRRLQITIPGIYNTDNWSSYFPETTYVLDPVNPFSDTSSHDVCSIESCAQATLSWLENVPMESEGCGLFSQTGAVAVVAVIVVILLLLSFIV</sequence>
<evidence type="ECO:0000313" key="4">
    <source>
        <dbReference type="EMBL" id="KAK6186766.1"/>
    </source>
</evidence>
<dbReference type="EMBL" id="JAZGQO010000005">
    <property type="protein sequence ID" value="KAK6186766.1"/>
    <property type="molecule type" value="Genomic_DNA"/>
</dbReference>
<dbReference type="PANTHER" id="PTHR11258">
    <property type="entry name" value="2-5 OLIGOADENYLATE SYNTHETASE"/>
    <property type="match status" value="1"/>
</dbReference>
<name>A0AAN8JZJ7_PATCE</name>
<evidence type="ECO:0000259" key="3">
    <source>
        <dbReference type="Pfam" id="PF10421"/>
    </source>
</evidence>
<feature type="transmembrane region" description="Helical" evidence="2">
    <location>
        <begin position="328"/>
        <end position="351"/>
    </location>
</feature>
<keyword evidence="5" id="KW-1185">Reference proteome</keyword>
<dbReference type="Gene3D" id="1.10.1410.20">
    <property type="entry name" value="2'-5'-oligoadenylate synthetase 1, domain 2"/>
    <property type="match status" value="1"/>
</dbReference>
<dbReference type="GO" id="GO:0005654">
    <property type="term" value="C:nucleoplasm"/>
    <property type="evidence" value="ECO:0007669"/>
    <property type="project" value="TreeGrafter"/>
</dbReference>
<dbReference type="Gene3D" id="3.30.460.10">
    <property type="entry name" value="Beta Polymerase, domain 2"/>
    <property type="match status" value="1"/>
</dbReference>
<feature type="domain" description="2'-5'-oligoadenylate synthetase 1" evidence="3">
    <location>
        <begin position="169"/>
        <end position="321"/>
    </location>
</feature>
<dbReference type="InterPro" id="IPR043519">
    <property type="entry name" value="NT_sf"/>
</dbReference>
<keyword evidence="2" id="KW-1133">Transmembrane helix</keyword>
<dbReference type="InterPro" id="IPR018952">
    <property type="entry name" value="2-5-oligoAdlate_synth_1_dom2/C"/>
</dbReference>
<protein>
    <recommendedName>
        <fullName evidence="3">2'-5'-oligoadenylate synthetase 1 domain-containing protein</fullName>
    </recommendedName>
</protein>
<dbReference type="GO" id="GO:0051607">
    <property type="term" value="P:defense response to virus"/>
    <property type="evidence" value="ECO:0007669"/>
    <property type="project" value="TreeGrafter"/>
</dbReference>
<dbReference type="GO" id="GO:0003725">
    <property type="term" value="F:double-stranded RNA binding"/>
    <property type="evidence" value="ECO:0007669"/>
    <property type="project" value="TreeGrafter"/>
</dbReference>
<dbReference type="SUPFAM" id="SSF81631">
    <property type="entry name" value="PAP/OAS1 substrate-binding domain"/>
    <property type="match status" value="1"/>
</dbReference>
<evidence type="ECO:0000313" key="5">
    <source>
        <dbReference type="Proteomes" id="UP001347796"/>
    </source>
</evidence>
<dbReference type="SUPFAM" id="SSF81301">
    <property type="entry name" value="Nucleotidyltransferase"/>
    <property type="match status" value="1"/>
</dbReference>
<dbReference type="AlphaFoldDB" id="A0AAN8JZJ7"/>
<comment type="similarity">
    <text evidence="1">Belongs to the 2-5A synthase family.</text>
</comment>
<keyword evidence="2" id="KW-0812">Transmembrane</keyword>
<comment type="caution">
    <text evidence="4">The sequence shown here is derived from an EMBL/GenBank/DDBJ whole genome shotgun (WGS) entry which is preliminary data.</text>
</comment>
<dbReference type="PANTHER" id="PTHR11258:SF7">
    <property type="entry name" value="2'-5'-OLIGOADENYLATE SYNTHASE-LIKE PROTEIN 2"/>
    <property type="match status" value="1"/>
</dbReference>
<dbReference type="GO" id="GO:0001730">
    <property type="term" value="F:2'-5'-oligoadenylate synthetase activity"/>
    <property type="evidence" value="ECO:0007669"/>
    <property type="project" value="UniProtKB-EC"/>
</dbReference>